<dbReference type="KEGG" id="kst:KSMBR1_1359"/>
<accession>Q1PZ24</accession>
<keyword evidence="4" id="KW-1185">Reference proteome</keyword>
<organism evidence="1">
    <name type="scientific">Kuenenia stuttgartiensis</name>
    <dbReference type="NCBI Taxonomy" id="174633"/>
    <lineage>
        <taxon>Bacteria</taxon>
        <taxon>Pseudomonadati</taxon>
        <taxon>Planctomycetota</taxon>
        <taxon>Candidatus Brocadiia</taxon>
        <taxon>Candidatus Brocadiales</taxon>
        <taxon>Candidatus Brocadiaceae</taxon>
        <taxon>Candidatus Kuenenia</taxon>
    </lineage>
</organism>
<dbReference type="Proteomes" id="UP000221734">
    <property type="component" value="Chromosome Kuenenia_stuttgartiensis_MBR1"/>
</dbReference>
<gene>
    <name evidence="2" type="ORF">KsCSTR_09270</name>
    <name evidence="3" type="ORF">KSMBR1_1359</name>
    <name evidence="1" type="ORF">kustd1584</name>
</gene>
<dbReference type="RefSeq" id="WP_099324620.1">
    <property type="nucleotide sequence ID" value="NZ_CP049055.1"/>
</dbReference>
<reference evidence="1" key="1">
    <citation type="journal article" date="2006" name="Nature">
        <title>Deciphering the evolution and metabolism of an anammox bacterium from a community genome.</title>
        <authorList>
            <person name="Strous M."/>
            <person name="Pelletier E."/>
            <person name="Mangenot S."/>
            <person name="Rattei T."/>
            <person name="Lehner A."/>
            <person name="Taylor M.W."/>
            <person name="Horn M."/>
            <person name="Daims H."/>
            <person name="Bartol-Mavel D."/>
            <person name="Wincker P."/>
            <person name="Barbe V."/>
            <person name="Fonknechten N."/>
            <person name="Vallenet D."/>
            <person name="Segurens B."/>
            <person name="Schenowitz-Truong C."/>
            <person name="Medigue C."/>
            <person name="Collingro A."/>
            <person name="Snel B."/>
            <person name="Dutilh B.E."/>
            <person name="OpDenCamp H.J.M."/>
            <person name="vanDerDrift C."/>
            <person name="Cirpus I."/>
            <person name="vanDePas-Schoonen K.T."/>
            <person name="Harhangi H.R."/>
            <person name="vanNiftrik L."/>
            <person name="Schmid M."/>
            <person name="Keltjens J."/>
            <person name="vanDeVossenberg J."/>
            <person name="Kartal B."/>
            <person name="Meier H."/>
            <person name="Frishman D."/>
            <person name="Huynen M.A."/>
            <person name="Mewes H."/>
            <person name="Weissenbach J."/>
            <person name="Jetten M.S.M."/>
            <person name="Wagner M."/>
            <person name="LePaslier D."/>
        </authorList>
    </citation>
    <scope>NUCLEOTIDE SEQUENCE</scope>
</reference>
<name>Q1PZ24_KUEST</name>
<evidence type="ECO:0000313" key="5">
    <source>
        <dbReference type="Proteomes" id="UP000501926"/>
    </source>
</evidence>
<dbReference type="AlphaFoldDB" id="Q1PZ24"/>
<protein>
    <recommendedName>
        <fullName evidence="6">Thymidylate kinase</fullName>
    </recommendedName>
</protein>
<proteinExistence type="predicted"/>
<evidence type="ECO:0000313" key="2">
    <source>
        <dbReference type="EMBL" id="QII10306.1"/>
    </source>
</evidence>
<dbReference type="Proteomes" id="UP000501926">
    <property type="component" value="Chromosome"/>
</dbReference>
<evidence type="ECO:0000313" key="4">
    <source>
        <dbReference type="Proteomes" id="UP000221734"/>
    </source>
</evidence>
<evidence type="ECO:0008006" key="6">
    <source>
        <dbReference type="Google" id="ProtNLM"/>
    </source>
</evidence>
<dbReference type="EMBL" id="CP049055">
    <property type="protein sequence ID" value="QII10306.1"/>
    <property type="molecule type" value="Genomic_DNA"/>
</dbReference>
<evidence type="ECO:0000313" key="1">
    <source>
        <dbReference type="EMBL" id="CAJ72329.1"/>
    </source>
</evidence>
<dbReference type="EMBL" id="LT934425">
    <property type="protein sequence ID" value="SOH03859.1"/>
    <property type="molecule type" value="Genomic_DNA"/>
</dbReference>
<reference evidence="4" key="3">
    <citation type="submission" date="2017-10" db="EMBL/GenBank/DDBJ databases">
        <authorList>
            <person name="Frank J."/>
        </authorList>
    </citation>
    <scope>NUCLEOTIDE SEQUENCE [LARGE SCALE GENOMIC DNA]</scope>
</reference>
<reference evidence="3" key="4">
    <citation type="submission" date="2017-10" db="EMBL/GenBank/DDBJ databases">
        <authorList>
            <person name="Banno H."/>
            <person name="Chua N.-H."/>
        </authorList>
    </citation>
    <scope>NUCLEOTIDE SEQUENCE [LARGE SCALE GENOMIC DNA]</scope>
    <source>
        <strain evidence="3">Kuenenia_mbr1_ru-nijmegen</strain>
    </source>
</reference>
<reference evidence="2 5" key="5">
    <citation type="submission" date="2020-02" db="EMBL/GenBank/DDBJ databases">
        <title>Newly sequenced genome of strain CSTR1 showed variability in Candidatus Kuenenia stuttgartiensis genomes.</title>
        <authorList>
            <person name="Ding C."/>
            <person name="Adrian L."/>
        </authorList>
    </citation>
    <scope>NUCLEOTIDE SEQUENCE [LARGE SCALE GENOMIC DNA]</scope>
    <source>
        <strain evidence="2 5">CSTR1</strain>
    </source>
</reference>
<dbReference type="EMBL" id="CT573072">
    <property type="protein sequence ID" value="CAJ72329.1"/>
    <property type="molecule type" value="Genomic_DNA"/>
</dbReference>
<evidence type="ECO:0000313" key="3">
    <source>
        <dbReference type="EMBL" id="SOH03859.1"/>
    </source>
</evidence>
<reference evidence="1" key="2">
    <citation type="submission" date="2006-01" db="EMBL/GenBank/DDBJ databases">
        <authorList>
            <person name="Genoscope"/>
        </authorList>
    </citation>
    <scope>NUCLEOTIDE SEQUENCE</scope>
</reference>
<sequence>MEKHVTTEEKRLYQKEIKKYITFFRKSYERAHLQIDISGLSVKQAAARIKEALEMFDNKVR</sequence>